<keyword evidence="1" id="KW-1133">Transmembrane helix</keyword>
<keyword evidence="1" id="KW-0472">Membrane</keyword>
<name>A0A8T3D7G2_9TELE</name>
<keyword evidence="3" id="KW-1185">Reference proteome</keyword>
<dbReference type="Proteomes" id="UP000829720">
    <property type="component" value="Unassembled WGS sequence"/>
</dbReference>
<organism evidence="2 3">
    <name type="scientific">Albula goreensis</name>
    <dbReference type="NCBI Taxonomy" id="1534307"/>
    <lineage>
        <taxon>Eukaryota</taxon>
        <taxon>Metazoa</taxon>
        <taxon>Chordata</taxon>
        <taxon>Craniata</taxon>
        <taxon>Vertebrata</taxon>
        <taxon>Euteleostomi</taxon>
        <taxon>Actinopterygii</taxon>
        <taxon>Neopterygii</taxon>
        <taxon>Teleostei</taxon>
        <taxon>Albuliformes</taxon>
        <taxon>Albulidae</taxon>
        <taxon>Albula</taxon>
    </lineage>
</organism>
<dbReference type="PANTHER" id="PTHR15264">
    <property type="entry name" value="PROGRAMMED CELL DEATH PROTEIN 1"/>
    <property type="match status" value="1"/>
</dbReference>
<evidence type="ECO:0000313" key="3">
    <source>
        <dbReference type="Proteomes" id="UP000829720"/>
    </source>
</evidence>
<evidence type="ECO:0000313" key="2">
    <source>
        <dbReference type="EMBL" id="KAI1891557.1"/>
    </source>
</evidence>
<proteinExistence type="predicted"/>
<dbReference type="OrthoDB" id="8917091at2759"/>
<dbReference type="InterPro" id="IPR042379">
    <property type="entry name" value="PDCD1"/>
</dbReference>
<comment type="caution">
    <text evidence="2">The sequence shown here is derived from an EMBL/GenBank/DDBJ whole genome shotgun (WGS) entry which is preliminary data.</text>
</comment>
<dbReference type="AlphaFoldDB" id="A0A8T3D7G2"/>
<sequence>MLFHSREVSLSITNLTPSDSGEYYIALMLKNEAPVESEKISLLIHSRETITGTPSTSSASTRHSFHEPSISASSARLYIITALVVIAMVMPIVLINWFCLNQGRKSDTQQPQISGPKCAVTSEASSSKPVCSIEYVMLDFRNRPGGKEGNRWSEASLKPQDSVEYATITFHPTQPGPRVAQAELNTPTESIPRMSADTSVIRHNVRRL</sequence>
<gene>
    <name evidence="2" type="ORF">AGOR_G00145020</name>
</gene>
<dbReference type="EMBL" id="JAERUA010000013">
    <property type="protein sequence ID" value="KAI1891557.1"/>
    <property type="molecule type" value="Genomic_DNA"/>
</dbReference>
<feature type="transmembrane region" description="Helical" evidence="1">
    <location>
        <begin position="77"/>
        <end position="100"/>
    </location>
</feature>
<reference evidence="2" key="1">
    <citation type="submission" date="2021-01" db="EMBL/GenBank/DDBJ databases">
        <authorList>
            <person name="Zahm M."/>
            <person name="Roques C."/>
            <person name="Cabau C."/>
            <person name="Klopp C."/>
            <person name="Donnadieu C."/>
            <person name="Jouanno E."/>
            <person name="Lampietro C."/>
            <person name="Louis A."/>
            <person name="Herpin A."/>
            <person name="Echchiki A."/>
            <person name="Berthelot C."/>
            <person name="Parey E."/>
            <person name="Roest-Crollius H."/>
            <person name="Braasch I."/>
            <person name="Postlethwait J."/>
            <person name="Bobe J."/>
            <person name="Montfort J."/>
            <person name="Bouchez O."/>
            <person name="Begum T."/>
            <person name="Mejri S."/>
            <person name="Adams A."/>
            <person name="Chen W.-J."/>
            <person name="Guiguen Y."/>
        </authorList>
    </citation>
    <scope>NUCLEOTIDE SEQUENCE</scope>
    <source>
        <tissue evidence="2">Blood</tissue>
    </source>
</reference>
<keyword evidence="1" id="KW-0812">Transmembrane</keyword>
<dbReference type="GO" id="GO:0016020">
    <property type="term" value="C:membrane"/>
    <property type="evidence" value="ECO:0007669"/>
    <property type="project" value="InterPro"/>
</dbReference>
<dbReference type="PANTHER" id="PTHR15264:SF2">
    <property type="entry name" value="PROGRAMMED CELL DEATH PROTEIN 1"/>
    <property type="match status" value="1"/>
</dbReference>
<protein>
    <submittedName>
        <fullName evidence="2">Uncharacterized protein</fullName>
    </submittedName>
</protein>
<dbReference type="GO" id="GO:0050777">
    <property type="term" value="P:negative regulation of immune response"/>
    <property type="evidence" value="ECO:0007669"/>
    <property type="project" value="InterPro"/>
</dbReference>
<accession>A0A8T3D7G2</accession>
<evidence type="ECO:0000256" key="1">
    <source>
        <dbReference type="SAM" id="Phobius"/>
    </source>
</evidence>